<feature type="transmembrane region" description="Helical" evidence="1">
    <location>
        <begin position="16"/>
        <end position="38"/>
    </location>
</feature>
<proteinExistence type="predicted"/>
<protein>
    <recommendedName>
        <fullName evidence="4">DUF4760 domain-containing protein</fullName>
    </recommendedName>
</protein>
<evidence type="ECO:0008006" key="4">
    <source>
        <dbReference type="Google" id="ProtNLM"/>
    </source>
</evidence>
<comment type="caution">
    <text evidence="2">The sequence shown here is derived from an EMBL/GenBank/DDBJ whole genome shotgun (WGS) entry which is preliminary data.</text>
</comment>
<keyword evidence="1" id="KW-0472">Membrane</keyword>
<evidence type="ECO:0000256" key="1">
    <source>
        <dbReference type="SAM" id="Phobius"/>
    </source>
</evidence>
<evidence type="ECO:0000313" key="3">
    <source>
        <dbReference type="Proteomes" id="UP001253193"/>
    </source>
</evidence>
<reference evidence="2" key="1">
    <citation type="submission" date="2023-06" db="EMBL/GenBank/DDBJ databases">
        <title>Genomic Diversity of Vibrio spp. and Metagenomic Analysis of Pathogens in Florida Gulf Coastal Waters Following Hurricane Ian.</title>
        <authorList>
            <person name="Brumfield K.D."/>
        </authorList>
    </citation>
    <scope>NUCLEOTIDE SEQUENCE</scope>
    <source>
        <strain evidence="2">WBS2B-138</strain>
    </source>
</reference>
<organism evidence="2 3">
    <name type="scientific">Vibrio parahaemolyticus</name>
    <dbReference type="NCBI Taxonomy" id="670"/>
    <lineage>
        <taxon>Bacteria</taxon>
        <taxon>Pseudomonadati</taxon>
        <taxon>Pseudomonadota</taxon>
        <taxon>Gammaproteobacteria</taxon>
        <taxon>Vibrionales</taxon>
        <taxon>Vibrionaceae</taxon>
        <taxon>Vibrio</taxon>
    </lineage>
</organism>
<sequence length="169" mass="19608">MFEWFSKTFESSSQQATLFSIAVSTTLAVILLLLNQWFSTRKDKRNLRVSKLEEFATTIYAYERLCFDILSRLYQQSPSDQITINKMVESVELSDKIEMLSSLYFSNIPFDSKLTQKTIYKVHHQFDMLELNNKSDASTYVSYEDATTEVKEVLAGLKASVKVEMEKYT</sequence>
<dbReference type="EMBL" id="JAUHGG010000026">
    <property type="protein sequence ID" value="MDS1824477.1"/>
    <property type="molecule type" value="Genomic_DNA"/>
</dbReference>
<keyword evidence="1" id="KW-0812">Transmembrane</keyword>
<dbReference type="AlphaFoldDB" id="A0AAW8Q7P8"/>
<gene>
    <name evidence="2" type="ORF">QX249_28065</name>
</gene>
<dbReference type="RefSeq" id="WP_140104071.1">
    <property type="nucleotide sequence ID" value="NZ_JAUHGG010000026.1"/>
</dbReference>
<keyword evidence="1" id="KW-1133">Transmembrane helix</keyword>
<accession>A0AAW8Q7P8</accession>
<name>A0AAW8Q7P8_VIBPH</name>
<dbReference type="Proteomes" id="UP001253193">
    <property type="component" value="Unassembled WGS sequence"/>
</dbReference>
<evidence type="ECO:0000313" key="2">
    <source>
        <dbReference type="EMBL" id="MDS1824477.1"/>
    </source>
</evidence>